<protein>
    <submittedName>
        <fullName evidence="2">Uncharacterized protein</fullName>
    </submittedName>
</protein>
<accession>A0ABS7E4T0</accession>
<sequence>MSLTKSALIKKLLSVSAIFLASLSVSIPAQAAPLPVVVATFKSVNTSLQFHTSPKASFKASNGVEIAIHMPRSSDDNRVLIMDKDWSILPTHHKLANHMGIIEAAYEYTRSVGLNVELSKGEQFYFDGCHGFAYEVQIKS</sequence>
<comment type="caution">
    <text evidence="2">The sequence shown here is derived from an EMBL/GenBank/DDBJ whole genome shotgun (WGS) entry which is preliminary data.</text>
</comment>
<evidence type="ECO:0000313" key="3">
    <source>
        <dbReference type="Proteomes" id="UP001195963"/>
    </source>
</evidence>
<feature type="chain" id="PRO_5046704169" evidence="1">
    <location>
        <begin position="32"/>
        <end position="140"/>
    </location>
</feature>
<organism evidence="2 3">
    <name type="scientific">Shewanella nanhaiensis</name>
    <dbReference type="NCBI Taxonomy" id="2864872"/>
    <lineage>
        <taxon>Bacteria</taxon>
        <taxon>Pseudomonadati</taxon>
        <taxon>Pseudomonadota</taxon>
        <taxon>Gammaproteobacteria</taxon>
        <taxon>Alteromonadales</taxon>
        <taxon>Shewanellaceae</taxon>
        <taxon>Shewanella</taxon>
    </lineage>
</organism>
<dbReference type="Proteomes" id="UP001195963">
    <property type="component" value="Unassembled WGS sequence"/>
</dbReference>
<proteinExistence type="predicted"/>
<reference evidence="2 3" key="1">
    <citation type="submission" date="2021-07" db="EMBL/GenBank/DDBJ databases">
        <title>Shewanella sp. nov, isolated from SCS.</title>
        <authorList>
            <person name="Cao W.R."/>
        </authorList>
    </citation>
    <scope>NUCLEOTIDE SEQUENCE [LARGE SCALE GENOMIC DNA]</scope>
    <source>
        <strain evidence="2 3">NR704-98</strain>
    </source>
</reference>
<feature type="signal peptide" evidence="1">
    <location>
        <begin position="1"/>
        <end position="31"/>
    </location>
</feature>
<name>A0ABS7E4T0_9GAMM</name>
<gene>
    <name evidence="2" type="ORF">K0625_10135</name>
</gene>
<evidence type="ECO:0000313" key="2">
    <source>
        <dbReference type="EMBL" id="MBW8184032.1"/>
    </source>
</evidence>
<dbReference type="RefSeq" id="WP_220109583.1">
    <property type="nucleotide sequence ID" value="NZ_JAHZST010000006.1"/>
</dbReference>
<dbReference type="EMBL" id="JAHZST010000006">
    <property type="protein sequence ID" value="MBW8184032.1"/>
    <property type="molecule type" value="Genomic_DNA"/>
</dbReference>
<keyword evidence="3" id="KW-1185">Reference proteome</keyword>
<keyword evidence="1" id="KW-0732">Signal</keyword>
<evidence type="ECO:0000256" key="1">
    <source>
        <dbReference type="SAM" id="SignalP"/>
    </source>
</evidence>